<dbReference type="Proteomes" id="UP000589896">
    <property type="component" value="Unassembled WGS sequence"/>
</dbReference>
<dbReference type="EMBL" id="JACCJZ010000020">
    <property type="protein sequence ID" value="NYZ64144.1"/>
    <property type="molecule type" value="Genomic_DNA"/>
</dbReference>
<sequence>MRGACCSVLAGLALTCASLPGRADDAYAFERPGTDMAASVLDAGRIAWEQGLPDVERETGDGIRTHTRTFGSLLRIGLGASLELQLAGEPHVHLATRGPAGRERVSGAGDSSVALKWALPVSGTLEWAVLARQGLSTGSEGLRPTRRARSLGATVAGETTGGRGYALYAEALRDEDGSGLRLSPSLQIVERDGLTGFVEAVAGTGAARGLLAGGGLAWQPRPRFQLDVSLLRGLDTSAAEWRGGVGVSLGLR</sequence>
<dbReference type="AlphaFoldDB" id="A0A7Z0TX65"/>
<dbReference type="RefSeq" id="WP_180546353.1">
    <property type="nucleotide sequence ID" value="NZ_JACCJZ010000020.1"/>
</dbReference>
<reference evidence="2 3" key="1">
    <citation type="submission" date="2020-07" db="EMBL/GenBank/DDBJ databases">
        <title>isolation of Luteimonas sp. SJ-16.</title>
        <authorList>
            <person name="Huang X.-X."/>
            <person name="Xu L."/>
            <person name="Sun J.-Q."/>
        </authorList>
    </citation>
    <scope>NUCLEOTIDE SEQUENCE [LARGE SCALE GENOMIC DNA]</scope>
    <source>
        <strain evidence="2 3">SJ-16</strain>
    </source>
</reference>
<keyword evidence="1" id="KW-0732">Signal</keyword>
<protein>
    <submittedName>
        <fullName evidence="2">Transporter</fullName>
    </submittedName>
</protein>
<feature type="signal peptide" evidence="1">
    <location>
        <begin position="1"/>
        <end position="23"/>
    </location>
</feature>
<feature type="chain" id="PRO_5031165019" evidence="1">
    <location>
        <begin position="24"/>
        <end position="252"/>
    </location>
</feature>
<evidence type="ECO:0000313" key="3">
    <source>
        <dbReference type="Proteomes" id="UP000589896"/>
    </source>
</evidence>
<organism evidence="2 3">
    <name type="scientific">Luteimonas deserti</name>
    <dbReference type="NCBI Taxonomy" id="2752306"/>
    <lineage>
        <taxon>Bacteria</taxon>
        <taxon>Pseudomonadati</taxon>
        <taxon>Pseudomonadota</taxon>
        <taxon>Gammaproteobacteria</taxon>
        <taxon>Lysobacterales</taxon>
        <taxon>Lysobacteraceae</taxon>
        <taxon>Luteimonas</taxon>
    </lineage>
</organism>
<keyword evidence="3" id="KW-1185">Reference proteome</keyword>
<evidence type="ECO:0000313" key="2">
    <source>
        <dbReference type="EMBL" id="NYZ64144.1"/>
    </source>
</evidence>
<proteinExistence type="predicted"/>
<name>A0A7Z0TX65_9GAMM</name>
<comment type="caution">
    <text evidence="2">The sequence shown here is derived from an EMBL/GenBank/DDBJ whole genome shotgun (WGS) entry which is preliminary data.</text>
</comment>
<accession>A0A7Z0TX65</accession>
<gene>
    <name evidence="2" type="ORF">H0E82_15500</name>
</gene>
<evidence type="ECO:0000256" key="1">
    <source>
        <dbReference type="SAM" id="SignalP"/>
    </source>
</evidence>